<name>A0A8K0AER4_BRALA</name>
<dbReference type="OrthoDB" id="6021377at2759"/>
<dbReference type="AlphaFoldDB" id="A0A8K0AER4"/>
<dbReference type="EMBL" id="OV696694">
    <property type="protein sequence ID" value="CAH1273366.1"/>
    <property type="molecule type" value="Genomic_DNA"/>
</dbReference>
<feature type="region of interest" description="Disordered" evidence="1">
    <location>
        <begin position="108"/>
        <end position="131"/>
    </location>
</feature>
<reference evidence="2" key="1">
    <citation type="submission" date="2022-01" db="EMBL/GenBank/DDBJ databases">
        <authorList>
            <person name="Braso-Vives M."/>
        </authorList>
    </citation>
    <scope>NUCLEOTIDE SEQUENCE</scope>
</reference>
<feature type="region of interest" description="Disordered" evidence="1">
    <location>
        <begin position="1"/>
        <end position="49"/>
    </location>
</feature>
<proteinExistence type="predicted"/>
<sequence length="131" mass="14668">MGKATREWETERRAKETGSHANNVTTTFNSDPSPIDNKTAMPHDPNSKLPKLVAQEDIYKVKPDVFENRLCGDAKHKEEVKKCAESLKQVGDQLEIDYLRRNLIGLNLEGLQDPPPDPGAPATKRPHSARK</sequence>
<organism evidence="2 3">
    <name type="scientific">Branchiostoma lanceolatum</name>
    <name type="common">Common lancelet</name>
    <name type="synonym">Amphioxus lanceolatum</name>
    <dbReference type="NCBI Taxonomy" id="7740"/>
    <lineage>
        <taxon>Eukaryota</taxon>
        <taxon>Metazoa</taxon>
        <taxon>Chordata</taxon>
        <taxon>Cephalochordata</taxon>
        <taxon>Leptocardii</taxon>
        <taxon>Amphioxiformes</taxon>
        <taxon>Branchiostomatidae</taxon>
        <taxon>Branchiostoma</taxon>
    </lineage>
</organism>
<feature type="compositionally biased region" description="Basic and acidic residues" evidence="1">
    <location>
        <begin position="1"/>
        <end position="18"/>
    </location>
</feature>
<gene>
    <name evidence="2" type="primary">Hypp5106</name>
    <name evidence="2" type="ORF">BLAG_LOCUS24732</name>
</gene>
<evidence type="ECO:0000256" key="1">
    <source>
        <dbReference type="SAM" id="MobiDB-lite"/>
    </source>
</evidence>
<dbReference type="Proteomes" id="UP000838412">
    <property type="component" value="Chromosome 9"/>
</dbReference>
<protein>
    <submittedName>
        <fullName evidence="2">Hypp5106 protein</fullName>
    </submittedName>
</protein>
<accession>A0A8K0AER4</accession>
<evidence type="ECO:0000313" key="3">
    <source>
        <dbReference type="Proteomes" id="UP000838412"/>
    </source>
</evidence>
<feature type="compositionally biased region" description="Polar residues" evidence="1">
    <location>
        <begin position="19"/>
        <end position="32"/>
    </location>
</feature>
<evidence type="ECO:0000313" key="2">
    <source>
        <dbReference type="EMBL" id="CAH1273366.1"/>
    </source>
</evidence>
<keyword evidence="3" id="KW-1185">Reference proteome</keyword>